<evidence type="ECO:0000259" key="3">
    <source>
        <dbReference type="Pfam" id="PF14392"/>
    </source>
</evidence>
<feature type="domain" description="Zinc knuckle CX2CX4HX4C" evidence="3">
    <location>
        <begin position="174"/>
        <end position="217"/>
    </location>
</feature>
<reference evidence="4" key="1">
    <citation type="submission" date="2022-04" db="EMBL/GenBank/DDBJ databases">
        <title>Carnegiea gigantea Genome sequencing and assembly v2.</title>
        <authorList>
            <person name="Copetti D."/>
            <person name="Sanderson M.J."/>
            <person name="Burquez A."/>
            <person name="Wojciechowski M.F."/>
        </authorList>
    </citation>
    <scope>NUCLEOTIDE SEQUENCE</scope>
    <source>
        <strain evidence="4">SGP5-SGP5p</strain>
        <tissue evidence="4">Aerial part</tissue>
    </source>
</reference>
<evidence type="ECO:0000313" key="5">
    <source>
        <dbReference type="Proteomes" id="UP001153076"/>
    </source>
</evidence>
<evidence type="ECO:0000313" key="4">
    <source>
        <dbReference type="EMBL" id="KAJ8438736.1"/>
    </source>
</evidence>
<dbReference type="SUPFAM" id="SSF56219">
    <property type="entry name" value="DNase I-like"/>
    <property type="match status" value="1"/>
</dbReference>
<accession>A0A9Q1QEM7</accession>
<dbReference type="Proteomes" id="UP001153076">
    <property type="component" value="Unassembled WGS sequence"/>
</dbReference>
<keyword evidence="5" id="KW-1185">Reference proteome</keyword>
<protein>
    <recommendedName>
        <fullName evidence="6">DUF4283 domain-containing protein</fullName>
    </recommendedName>
</protein>
<dbReference type="Pfam" id="PF14111">
    <property type="entry name" value="DUF4283"/>
    <property type="match status" value="1"/>
</dbReference>
<dbReference type="Gene3D" id="3.60.10.10">
    <property type="entry name" value="Endonuclease/exonuclease/phosphatase"/>
    <property type="match status" value="1"/>
</dbReference>
<evidence type="ECO:0000256" key="1">
    <source>
        <dbReference type="SAM" id="Coils"/>
    </source>
</evidence>
<dbReference type="AlphaFoldDB" id="A0A9Q1QEM7"/>
<dbReference type="InterPro" id="IPR025558">
    <property type="entry name" value="DUF4283"/>
</dbReference>
<dbReference type="Pfam" id="PF14392">
    <property type="entry name" value="zf-CCHC_4"/>
    <property type="match status" value="1"/>
</dbReference>
<dbReference type="PANTHER" id="PTHR31286">
    <property type="entry name" value="GLYCINE-RICH CELL WALL STRUCTURAL PROTEIN 1.8-LIKE"/>
    <property type="match status" value="1"/>
</dbReference>
<sequence>MADELMIEREKLKLTKEEEEAADYKEEIPKERKEEIALSLFGKFLTPSTFSTKAMKTVMQAVWRPSRGMVVKELDKNLFLFQFFLKKDKDFALDEGPWAFNGHLLIKKEWTGIEQLSDIVFDKTGFWVKAYDVRAVRKTRAFARFLGDKVGTFLRCDDNELLGTEKALCFRAEVDVLKPLRRGIMVKIDGKALWIKFKYLKLPDFCYGCEVLGHTVKTKRSKMEMETILVQLGDYHCAFVDARGRSGGLALLWDKNLELTVVSYSSRHINATLKWHNQDPLWRFTRVYGWLKNQQKHRTGEMIADLKTHMDLPWLVGGDLNEIFYHSEKAGRPPRAQTHIDAFRDACLDNDLHDLGFSGCEFTWCNKREGAEVVEGCLDRFCPSTEWSIQFPGAQVQHMDSYISDHPPILLRCKPRNQEVTGRGSRF</sequence>
<gene>
    <name evidence="4" type="ORF">Cgig2_013782</name>
</gene>
<dbReference type="PANTHER" id="PTHR31286:SF167">
    <property type="entry name" value="OS09G0268800 PROTEIN"/>
    <property type="match status" value="1"/>
</dbReference>
<feature type="domain" description="DUF4283" evidence="2">
    <location>
        <begin position="33"/>
        <end position="111"/>
    </location>
</feature>
<name>A0A9Q1QEM7_9CARY</name>
<evidence type="ECO:0000259" key="2">
    <source>
        <dbReference type="Pfam" id="PF14111"/>
    </source>
</evidence>
<organism evidence="4 5">
    <name type="scientific">Carnegiea gigantea</name>
    <dbReference type="NCBI Taxonomy" id="171969"/>
    <lineage>
        <taxon>Eukaryota</taxon>
        <taxon>Viridiplantae</taxon>
        <taxon>Streptophyta</taxon>
        <taxon>Embryophyta</taxon>
        <taxon>Tracheophyta</taxon>
        <taxon>Spermatophyta</taxon>
        <taxon>Magnoliopsida</taxon>
        <taxon>eudicotyledons</taxon>
        <taxon>Gunneridae</taxon>
        <taxon>Pentapetalae</taxon>
        <taxon>Caryophyllales</taxon>
        <taxon>Cactineae</taxon>
        <taxon>Cactaceae</taxon>
        <taxon>Cactoideae</taxon>
        <taxon>Echinocereeae</taxon>
        <taxon>Carnegiea</taxon>
    </lineage>
</organism>
<dbReference type="OrthoDB" id="1750221at2759"/>
<dbReference type="InterPro" id="IPR025836">
    <property type="entry name" value="Zn_knuckle_CX2CX4HX4C"/>
</dbReference>
<feature type="coiled-coil region" evidence="1">
    <location>
        <begin position="2"/>
        <end position="34"/>
    </location>
</feature>
<dbReference type="InterPro" id="IPR036691">
    <property type="entry name" value="Endo/exonu/phosph_ase_sf"/>
</dbReference>
<dbReference type="InterPro" id="IPR040256">
    <property type="entry name" value="At4g02000-like"/>
</dbReference>
<keyword evidence="1" id="KW-0175">Coiled coil</keyword>
<evidence type="ECO:0008006" key="6">
    <source>
        <dbReference type="Google" id="ProtNLM"/>
    </source>
</evidence>
<comment type="caution">
    <text evidence="4">The sequence shown here is derived from an EMBL/GenBank/DDBJ whole genome shotgun (WGS) entry which is preliminary data.</text>
</comment>
<proteinExistence type="predicted"/>
<dbReference type="EMBL" id="JAKOGI010000243">
    <property type="protein sequence ID" value="KAJ8438736.1"/>
    <property type="molecule type" value="Genomic_DNA"/>
</dbReference>